<dbReference type="PANTHER" id="PTHR34396">
    <property type="entry name" value="OS03G0264950 PROTEIN-RELATED"/>
    <property type="match status" value="1"/>
</dbReference>
<dbReference type="GO" id="GO:1990837">
    <property type="term" value="F:sequence-specific double-stranded DNA binding"/>
    <property type="evidence" value="ECO:0007669"/>
    <property type="project" value="TreeGrafter"/>
</dbReference>
<evidence type="ECO:0000256" key="2">
    <source>
        <dbReference type="ARBA" id="ARBA00022771"/>
    </source>
</evidence>
<proteinExistence type="predicted"/>
<evidence type="ECO:0000256" key="1">
    <source>
        <dbReference type="ARBA" id="ARBA00022723"/>
    </source>
</evidence>
<evidence type="ECO:0000259" key="6">
    <source>
        <dbReference type="PROSITE" id="PS50808"/>
    </source>
</evidence>
<dbReference type="PROSITE" id="PS50808">
    <property type="entry name" value="ZF_BED"/>
    <property type="match status" value="1"/>
</dbReference>
<evidence type="ECO:0000256" key="3">
    <source>
        <dbReference type="ARBA" id="ARBA00022833"/>
    </source>
</evidence>
<dbReference type="EMBL" id="CP136897">
    <property type="protein sequence ID" value="WOL16810.1"/>
    <property type="molecule type" value="Genomic_DNA"/>
</dbReference>
<keyword evidence="2 4" id="KW-0863">Zinc-finger</keyword>
<feature type="compositionally biased region" description="Pro residues" evidence="5">
    <location>
        <begin position="11"/>
        <end position="20"/>
    </location>
</feature>
<dbReference type="GO" id="GO:0008270">
    <property type="term" value="F:zinc ion binding"/>
    <property type="evidence" value="ECO:0007669"/>
    <property type="project" value="UniProtKB-KW"/>
</dbReference>
<organism evidence="7 8">
    <name type="scientific">Canna indica</name>
    <name type="common">Indian-shot</name>
    <dbReference type="NCBI Taxonomy" id="4628"/>
    <lineage>
        <taxon>Eukaryota</taxon>
        <taxon>Viridiplantae</taxon>
        <taxon>Streptophyta</taxon>
        <taxon>Embryophyta</taxon>
        <taxon>Tracheophyta</taxon>
        <taxon>Spermatophyta</taxon>
        <taxon>Magnoliopsida</taxon>
        <taxon>Liliopsida</taxon>
        <taxon>Zingiberales</taxon>
        <taxon>Cannaceae</taxon>
        <taxon>Canna</taxon>
    </lineage>
</organism>
<dbReference type="InterPro" id="IPR003656">
    <property type="entry name" value="Znf_BED"/>
</dbReference>
<dbReference type="InterPro" id="IPR036236">
    <property type="entry name" value="Znf_C2H2_sf"/>
</dbReference>
<dbReference type="Pfam" id="PF02892">
    <property type="entry name" value="zf-BED"/>
    <property type="match status" value="1"/>
</dbReference>
<evidence type="ECO:0000313" key="7">
    <source>
        <dbReference type="EMBL" id="WOL16810.1"/>
    </source>
</evidence>
<gene>
    <name evidence="7" type="ORF">Cni_G25598</name>
</gene>
<reference evidence="7 8" key="1">
    <citation type="submission" date="2023-10" db="EMBL/GenBank/DDBJ databases">
        <title>Chromosome-scale genome assembly provides insights into flower coloration mechanisms of Canna indica.</title>
        <authorList>
            <person name="Li C."/>
        </authorList>
    </citation>
    <scope>NUCLEOTIDE SEQUENCE [LARGE SCALE GENOMIC DNA]</scope>
    <source>
        <tissue evidence="7">Flower</tissue>
    </source>
</reference>
<sequence length="113" mass="12640">MQLDTSSQAPPQAPPRPPQDPTQAGNQGITSQEKDSQSSPKEVLKRKPTRAPSSAWIHFTRENNRATCNYCKKIYACNATSHGTTNLLKHLRTCEKNPNREIDKKQKTIVLGK</sequence>
<evidence type="ECO:0000256" key="4">
    <source>
        <dbReference type="PROSITE-ProRule" id="PRU00027"/>
    </source>
</evidence>
<dbReference type="AlphaFoldDB" id="A0AAQ3KY75"/>
<dbReference type="SMART" id="SM00614">
    <property type="entry name" value="ZnF_BED"/>
    <property type="match status" value="1"/>
</dbReference>
<evidence type="ECO:0000256" key="5">
    <source>
        <dbReference type="SAM" id="MobiDB-lite"/>
    </source>
</evidence>
<dbReference type="InterPro" id="IPR053031">
    <property type="entry name" value="Cuticle_assoc_protein"/>
</dbReference>
<dbReference type="PANTHER" id="PTHR34396:SF27">
    <property type="entry name" value="OS08G0208700 PROTEIN"/>
    <property type="match status" value="1"/>
</dbReference>
<dbReference type="Proteomes" id="UP001327560">
    <property type="component" value="Chromosome 8"/>
</dbReference>
<dbReference type="SUPFAM" id="SSF57667">
    <property type="entry name" value="beta-beta-alpha zinc fingers"/>
    <property type="match status" value="1"/>
</dbReference>
<keyword evidence="3" id="KW-0862">Zinc</keyword>
<protein>
    <recommendedName>
        <fullName evidence="6">BED-type domain-containing protein</fullName>
    </recommendedName>
</protein>
<name>A0AAQ3KY75_9LILI</name>
<keyword evidence="8" id="KW-1185">Reference proteome</keyword>
<dbReference type="GO" id="GO:0006357">
    <property type="term" value="P:regulation of transcription by RNA polymerase II"/>
    <property type="evidence" value="ECO:0007669"/>
    <property type="project" value="TreeGrafter"/>
</dbReference>
<feature type="region of interest" description="Disordered" evidence="5">
    <location>
        <begin position="1"/>
        <end position="53"/>
    </location>
</feature>
<evidence type="ECO:0000313" key="8">
    <source>
        <dbReference type="Proteomes" id="UP001327560"/>
    </source>
</evidence>
<feature type="domain" description="BED-type" evidence="6">
    <location>
        <begin position="50"/>
        <end position="101"/>
    </location>
</feature>
<dbReference type="GO" id="GO:0005634">
    <property type="term" value="C:nucleus"/>
    <property type="evidence" value="ECO:0007669"/>
    <property type="project" value="TreeGrafter"/>
</dbReference>
<keyword evidence="1" id="KW-0479">Metal-binding</keyword>
<accession>A0AAQ3KY75</accession>